<keyword evidence="14" id="KW-0967">Endosome</keyword>
<keyword evidence="40" id="KW-1185">Reference proteome</keyword>
<evidence type="ECO:0000256" key="30">
    <source>
        <dbReference type="ARBA" id="ARBA00036239"/>
    </source>
</evidence>
<dbReference type="GO" id="GO:0055037">
    <property type="term" value="C:recycling endosome"/>
    <property type="evidence" value="ECO:0007669"/>
    <property type="project" value="UniProtKB-SubCell"/>
</dbReference>
<keyword evidence="16" id="KW-0832">Ubl conjugation</keyword>
<keyword evidence="10" id="KW-1003">Cell membrane</keyword>
<name>A0AAJ7WNI5_PETMA</name>
<comment type="catalytic activity">
    <reaction evidence="33">
        <text>Rb(+)(in) = Rb(+)(out)</text>
        <dbReference type="Rhea" id="RHEA:78547"/>
        <dbReference type="ChEBI" id="CHEBI:49847"/>
    </reaction>
</comment>
<comment type="catalytic activity">
    <reaction evidence="32">
        <text>Li(+)(in) = Li(+)(out)</text>
        <dbReference type="Rhea" id="RHEA:78551"/>
        <dbReference type="ChEBI" id="CHEBI:49713"/>
    </reaction>
</comment>
<evidence type="ECO:0000256" key="28">
    <source>
        <dbReference type="ARBA" id="ARBA00034109"/>
    </source>
</evidence>
<dbReference type="KEGG" id="pmrn:116939679"/>
<evidence type="ECO:0000256" key="22">
    <source>
        <dbReference type="ARBA" id="ARBA00023157"/>
    </source>
</evidence>
<evidence type="ECO:0000256" key="34">
    <source>
        <dbReference type="ARBA" id="ARBA00044691"/>
    </source>
</evidence>
<evidence type="ECO:0000259" key="39">
    <source>
        <dbReference type="Pfam" id="PF07885"/>
    </source>
</evidence>
<evidence type="ECO:0000256" key="6">
    <source>
        <dbReference type="ARBA" id="ARBA00004651"/>
    </source>
</evidence>
<comment type="subunit">
    <text evidence="35">Homodimer; disulfide-linked. Heterodimer with KCNK2; disulfide-linked. In astrocytes, forms mostly heterodimeric potassium channels with KCNK2, with only a minor proportion of functional channels containing homodimeric KCNK1. Interacts with KCNK3 and KCNK9, forming functional heterodimeric channels. Interacts with GNG4. Identified in a complex with PSD and ARF6; interacts only with PSD that is bound to ARF6. Interacts with UBE2I.</text>
</comment>
<dbReference type="AlphaFoldDB" id="A0AAJ7WNI5"/>
<evidence type="ECO:0000256" key="35">
    <source>
        <dbReference type="ARBA" id="ARBA00046361"/>
    </source>
</evidence>
<feature type="transmembrane region" description="Helical" evidence="38">
    <location>
        <begin position="135"/>
        <end position="158"/>
    </location>
</feature>
<protein>
    <recommendedName>
        <fullName evidence="8">Potassium channel subfamily K member 1</fullName>
    </recommendedName>
</protein>
<dbReference type="FunFam" id="1.10.287.70:FF:000076">
    <property type="entry name" value="Potassium channel subfamily K member"/>
    <property type="match status" value="1"/>
</dbReference>
<evidence type="ECO:0000256" key="36">
    <source>
        <dbReference type="RuleBase" id="RU003857"/>
    </source>
</evidence>
<dbReference type="InterPro" id="IPR001779">
    <property type="entry name" value="2pore_dom_K_chnl_TWIK1"/>
</dbReference>
<feature type="domain" description="Potassium channel" evidence="39">
    <location>
        <begin position="98"/>
        <end position="157"/>
    </location>
</feature>
<dbReference type="GO" id="GO:0015271">
    <property type="term" value="F:outward rectifier potassium channel activity"/>
    <property type="evidence" value="ECO:0007669"/>
    <property type="project" value="TreeGrafter"/>
</dbReference>
<sequence>MLQSLATSSCGRILEQRRSACVFLGLLLAYVVYLVVGAAVFSALERPAEQDLRDDLRSLRTKFLADHPCVRDAELETFLEKVMGASNYGVSVLNNASGRVNWDFTSALFFASTVLTTTGYGHTVPLSDGGKAFCIIYSVVGIPFTLLLLTAVVQRLMALVTRRPIAYMQRRLGASRQRVATAHAVVLVVVVITCFFFIPAGIFTALETSWNFLEAFYFCFISLSTIGLGDYVPGEAYGQHLRELYKFCVTCYLIIGLVAMLLMLDTVGELSEIRYLSGIFHTGGAGGAGDDDDDDRVGIVDGEELPVSTVSDLAANGGGGGGEKSSQPLAFSGPASTYHTMGNGQ</sequence>
<dbReference type="PRINTS" id="PR01586">
    <property type="entry name" value="TWIKCHANNEL"/>
</dbReference>
<dbReference type="Pfam" id="PF07885">
    <property type="entry name" value="Ion_trans_2"/>
    <property type="match status" value="2"/>
</dbReference>
<feature type="region of interest" description="Disordered" evidence="37">
    <location>
        <begin position="310"/>
        <end position="345"/>
    </location>
</feature>
<evidence type="ECO:0000256" key="38">
    <source>
        <dbReference type="SAM" id="Phobius"/>
    </source>
</evidence>
<dbReference type="PRINTS" id="PR01333">
    <property type="entry name" value="2POREKCHANEL"/>
</dbReference>
<evidence type="ECO:0000256" key="20">
    <source>
        <dbReference type="ARBA" id="ARBA00023065"/>
    </source>
</evidence>
<evidence type="ECO:0000256" key="29">
    <source>
        <dbReference type="ARBA" id="ARBA00034430"/>
    </source>
</evidence>
<dbReference type="InterPro" id="IPR003280">
    <property type="entry name" value="2pore_dom_K_chnl"/>
</dbReference>
<evidence type="ECO:0000256" key="17">
    <source>
        <dbReference type="ARBA" id="ARBA00022958"/>
    </source>
</evidence>
<comment type="catalytic activity">
    <reaction evidence="31">
        <text>L-glutamate(out) = L-glutamate(in)</text>
        <dbReference type="Rhea" id="RHEA:66336"/>
        <dbReference type="ChEBI" id="CHEBI:29985"/>
    </reaction>
</comment>
<evidence type="ECO:0000256" key="37">
    <source>
        <dbReference type="SAM" id="MobiDB-lite"/>
    </source>
</evidence>
<evidence type="ECO:0000256" key="21">
    <source>
        <dbReference type="ARBA" id="ARBA00023136"/>
    </source>
</evidence>
<evidence type="ECO:0000256" key="18">
    <source>
        <dbReference type="ARBA" id="ARBA00022989"/>
    </source>
</evidence>
<evidence type="ECO:0000256" key="23">
    <source>
        <dbReference type="ARBA" id="ARBA00023180"/>
    </source>
</evidence>
<evidence type="ECO:0000256" key="15">
    <source>
        <dbReference type="ARBA" id="ARBA00022826"/>
    </source>
</evidence>
<evidence type="ECO:0000256" key="33">
    <source>
        <dbReference type="ARBA" id="ARBA00044657"/>
    </source>
</evidence>
<feature type="transmembrane region" description="Helical" evidence="38">
    <location>
        <begin position="179"/>
        <end position="203"/>
    </location>
</feature>
<dbReference type="GO" id="GO:0022841">
    <property type="term" value="F:potassium ion leak channel activity"/>
    <property type="evidence" value="ECO:0007669"/>
    <property type="project" value="TreeGrafter"/>
</dbReference>
<evidence type="ECO:0000256" key="4">
    <source>
        <dbReference type="ARBA" id="ARBA00004487"/>
    </source>
</evidence>
<dbReference type="GO" id="GO:0016324">
    <property type="term" value="C:apical plasma membrane"/>
    <property type="evidence" value="ECO:0007669"/>
    <property type="project" value="UniProtKB-SubCell"/>
</dbReference>
<evidence type="ECO:0000256" key="19">
    <source>
        <dbReference type="ARBA" id="ARBA00023018"/>
    </source>
</evidence>
<keyword evidence="18 38" id="KW-1133">Transmembrane helix</keyword>
<feature type="transmembrane region" description="Helical" evidence="38">
    <location>
        <begin position="215"/>
        <end position="232"/>
    </location>
</feature>
<comment type="similarity">
    <text evidence="7 36">Belongs to the two pore domain potassium channel (TC 1.A.1.8) family.</text>
</comment>
<evidence type="ECO:0000256" key="1">
    <source>
        <dbReference type="ARBA" id="ARBA00000309"/>
    </source>
</evidence>
<evidence type="ECO:0000256" key="2">
    <source>
        <dbReference type="ARBA" id="ARBA00004172"/>
    </source>
</evidence>
<keyword evidence="19" id="KW-0770">Synapse</keyword>
<keyword evidence="21 38" id="KW-0472">Membrane</keyword>
<evidence type="ECO:0000256" key="26">
    <source>
        <dbReference type="ARBA" id="ARBA00023329"/>
    </source>
</evidence>
<evidence type="ECO:0000256" key="31">
    <source>
        <dbReference type="ARBA" id="ARBA00036683"/>
    </source>
</evidence>
<dbReference type="RefSeq" id="XP_032804291.1">
    <property type="nucleotide sequence ID" value="XM_032948400.1"/>
</dbReference>
<keyword evidence="9 36" id="KW-0813">Transport</keyword>
<comment type="subcellular location">
    <subcellularLocation>
        <location evidence="3">Apical cell membrane</location>
    </subcellularLocation>
    <subcellularLocation>
        <location evidence="6">Cell membrane</location>
        <topology evidence="6">Multi-pass membrane protein</topology>
    </subcellularLocation>
    <subcellularLocation>
        <location evidence="4">Cell projection</location>
        <location evidence="4">Neuron projection</location>
    </subcellularLocation>
    <subcellularLocation>
        <location evidence="5">Cytoplasmic vesicle</location>
    </subcellularLocation>
    <subcellularLocation>
        <location evidence="2">Recycling endosome</location>
    </subcellularLocation>
    <subcellularLocation>
        <location evidence="28">Synaptic cell membrane</location>
    </subcellularLocation>
</comment>
<evidence type="ECO:0000256" key="16">
    <source>
        <dbReference type="ARBA" id="ARBA00022843"/>
    </source>
</evidence>
<dbReference type="PANTHER" id="PTHR11003:SF59">
    <property type="entry name" value="POTASSIUM CHANNEL SUBFAMILY K MEMBER 1"/>
    <property type="match status" value="1"/>
</dbReference>
<dbReference type="GO" id="GO:0030322">
    <property type="term" value="P:stabilization of membrane potential"/>
    <property type="evidence" value="ECO:0007669"/>
    <property type="project" value="TreeGrafter"/>
</dbReference>
<keyword evidence="25 36" id="KW-0407">Ion channel</keyword>
<organism evidence="40 41">
    <name type="scientific">Petromyzon marinus</name>
    <name type="common">Sea lamprey</name>
    <dbReference type="NCBI Taxonomy" id="7757"/>
    <lineage>
        <taxon>Eukaryota</taxon>
        <taxon>Metazoa</taxon>
        <taxon>Chordata</taxon>
        <taxon>Craniata</taxon>
        <taxon>Vertebrata</taxon>
        <taxon>Cyclostomata</taxon>
        <taxon>Hyperoartia</taxon>
        <taxon>Petromyzontiformes</taxon>
        <taxon>Petromyzontidae</taxon>
        <taxon>Petromyzon</taxon>
    </lineage>
</organism>
<feature type="transmembrane region" description="Helical" evidence="38">
    <location>
        <begin position="21"/>
        <end position="44"/>
    </location>
</feature>
<accession>A0AAJ7WNI5</accession>
<evidence type="ECO:0000256" key="27">
    <source>
        <dbReference type="ARBA" id="ARBA00024167"/>
    </source>
</evidence>
<comment type="catalytic activity">
    <reaction evidence="29">
        <text>K(+)(in) = K(+)(out)</text>
        <dbReference type="Rhea" id="RHEA:29463"/>
        <dbReference type="ChEBI" id="CHEBI:29103"/>
    </reaction>
</comment>
<dbReference type="SUPFAM" id="SSF81324">
    <property type="entry name" value="Voltage-gated potassium channels"/>
    <property type="match status" value="2"/>
</dbReference>
<dbReference type="Proteomes" id="UP001318040">
    <property type="component" value="Chromosome 6"/>
</dbReference>
<dbReference type="GO" id="GO:0097060">
    <property type="term" value="C:synaptic membrane"/>
    <property type="evidence" value="ECO:0007669"/>
    <property type="project" value="UniProtKB-SubCell"/>
</dbReference>
<dbReference type="GeneID" id="116939679"/>
<evidence type="ECO:0000256" key="32">
    <source>
        <dbReference type="ARBA" id="ARBA00044635"/>
    </source>
</evidence>
<dbReference type="InterPro" id="IPR005408">
    <property type="entry name" value="2pore_dom_K_chnl_TWIK"/>
</dbReference>
<comment type="catalytic activity">
    <reaction evidence="34">
        <text>Cs(+)(in) = Cs(+)(out)</text>
        <dbReference type="Rhea" id="RHEA:78555"/>
        <dbReference type="ChEBI" id="CHEBI:49547"/>
    </reaction>
</comment>
<feature type="domain" description="Potassium channel" evidence="39">
    <location>
        <begin position="192"/>
        <end position="269"/>
    </location>
</feature>
<dbReference type="PANTHER" id="PTHR11003">
    <property type="entry name" value="POTASSIUM CHANNEL, SUBFAMILY K"/>
    <property type="match status" value="1"/>
</dbReference>
<evidence type="ECO:0000256" key="25">
    <source>
        <dbReference type="ARBA" id="ARBA00023303"/>
    </source>
</evidence>
<dbReference type="PRINTS" id="PR01096">
    <property type="entry name" value="TWIK1CHANNEL"/>
</dbReference>
<evidence type="ECO:0000256" key="7">
    <source>
        <dbReference type="ARBA" id="ARBA00006666"/>
    </source>
</evidence>
<evidence type="ECO:0000256" key="24">
    <source>
        <dbReference type="ARBA" id="ARBA00023273"/>
    </source>
</evidence>
<evidence type="ECO:0000256" key="10">
    <source>
        <dbReference type="ARBA" id="ARBA00022475"/>
    </source>
</evidence>
<keyword evidence="24" id="KW-0966">Cell projection</keyword>
<keyword evidence="15" id="KW-0631">Potassium channel</keyword>
<keyword evidence="13 36" id="KW-0812">Transmembrane</keyword>
<keyword evidence="11" id="KW-1017">Isopeptide bond</keyword>
<keyword evidence="26" id="KW-0968">Cytoplasmic vesicle</keyword>
<feature type="compositionally biased region" description="Polar residues" evidence="37">
    <location>
        <begin position="324"/>
        <end position="345"/>
    </location>
</feature>
<evidence type="ECO:0000256" key="5">
    <source>
        <dbReference type="ARBA" id="ARBA00004541"/>
    </source>
</evidence>
<evidence type="ECO:0000313" key="41">
    <source>
        <dbReference type="RefSeq" id="XP_032804291.1"/>
    </source>
</evidence>
<feature type="transmembrane region" description="Helical" evidence="38">
    <location>
        <begin position="244"/>
        <end position="264"/>
    </location>
</feature>
<evidence type="ECO:0000256" key="8">
    <source>
        <dbReference type="ARBA" id="ARBA00016212"/>
    </source>
</evidence>
<keyword evidence="20 36" id="KW-0406">Ion transport</keyword>
<evidence type="ECO:0000256" key="3">
    <source>
        <dbReference type="ARBA" id="ARBA00004221"/>
    </source>
</evidence>
<evidence type="ECO:0000256" key="11">
    <source>
        <dbReference type="ARBA" id="ARBA00022499"/>
    </source>
</evidence>
<evidence type="ECO:0000256" key="12">
    <source>
        <dbReference type="ARBA" id="ARBA00022538"/>
    </source>
</evidence>
<dbReference type="InterPro" id="IPR013099">
    <property type="entry name" value="K_chnl_dom"/>
</dbReference>
<keyword evidence="23" id="KW-0325">Glycoprotein</keyword>
<comment type="catalytic activity">
    <reaction evidence="27">
        <text>chloride(in) = chloride(out)</text>
        <dbReference type="Rhea" id="RHEA:29823"/>
        <dbReference type="ChEBI" id="CHEBI:17996"/>
    </reaction>
</comment>
<keyword evidence="22" id="KW-1015">Disulfide bond</keyword>
<proteinExistence type="inferred from homology"/>
<dbReference type="Gene3D" id="1.10.287.70">
    <property type="match status" value="1"/>
</dbReference>
<reference evidence="41" key="1">
    <citation type="submission" date="2025-08" db="UniProtKB">
        <authorList>
            <consortium name="RefSeq"/>
        </authorList>
    </citation>
    <scope>IDENTIFICATION</scope>
    <source>
        <tissue evidence="41">Sperm</tissue>
    </source>
</reference>
<evidence type="ECO:0000256" key="13">
    <source>
        <dbReference type="ARBA" id="ARBA00022692"/>
    </source>
</evidence>
<dbReference type="GO" id="GO:0043005">
    <property type="term" value="C:neuron projection"/>
    <property type="evidence" value="ECO:0007669"/>
    <property type="project" value="UniProtKB-SubCell"/>
</dbReference>
<gene>
    <name evidence="41" type="primary">LOC116939679</name>
</gene>
<evidence type="ECO:0000256" key="9">
    <source>
        <dbReference type="ARBA" id="ARBA00022448"/>
    </source>
</evidence>
<evidence type="ECO:0000256" key="14">
    <source>
        <dbReference type="ARBA" id="ARBA00022753"/>
    </source>
</evidence>
<evidence type="ECO:0000313" key="40">
    <source>
        <dbReference type="Proteomes" id="UP001318040"/>
    </source>
</evidence>
<keyword evidence="17" id="KW-0630">Potassium</keyword>
<comment type="catalytic activity">
    <reaction evidence="30">
        <text>Na(+)(in) = Na(+)(out)</text>
        <dbReference type="Rhea" id="RHEA:34963"/>
        <dbReference type="ChEBI" id="CHEBI:29101"/>
    </reaction>
</comment>
<comment type="catalytic activity">
    <reaction evidence="1">
        <text>NH4(+)(in) = NH4(+)(out)</text>
        <dbReference type="Rhea" id="RHEA:28747"/>
        <dbReference type="ChEBI" id="CHEBI:28938"/>
    </reaction>
</comment>
<keyword evidence="12" id="KW-0633">Potassium transport</keyword>